<evidence type="ECO:0000313" key="2">
    <source>
        <dbReference type="EMBL" id="JAE03369.1"/>
    </source>
</evidence>
<reference evidence="2" key="1">
    <citation type="submission" date="2014-09" db="EMBL/GenBank/DDBJ databases">
        <authorList>
            <person name="Magalhaes I.L.F."/>
            <person name="Oliveira U."/>
            <person name="Santos F.R."/>
            <person name="Vidigal T.H.D.A."/>
            <person name="Brescovit A.D."/>
            <person name="Santos A.J."/>
        </authorList>
    </citation>
    <scope>NUCLEOTIDE SEQUENCE</scope>
    <source>
        <tissue evidence="2">Shoot tissue taken approximately 20 cm above the soil surface</tissue>
    </source>
</reference>
<feature type="compositionally biased region" description="Polar residues" evidence="1">
    <location>
        <begin position="1"/>
        <end position="14"/>
    </location>
</feature>
<feature type="region of interest" description="Disordered" evidence="1">
    <location>
        <begin position="1"/>
        <end position="103"/>
    </location>
</feature>
<sequence>MNQALSRYKSQITNRGYLESRFPTNVPKTADEKRSHRITWRRRRERRRRQSRRPGRRTPAATRRRNPRTSSASSWTLWRPRLASVPPASQATSERRRRRPCSC</sequence>
<dbReference type="AlphaFoldDB" id="A0A0A9EWL0"/>
<feature type="compositionally biased region" description="Basic residues" evidence="1">
    <location>
        <begin position="35"/>
        <end position="67"/>
    </location>
</feature>
<protein>
    <submittedName>
        <fullName evidence="2">Uncharacterized protein</fullName>
    </submittedName>
</protein>
<dbReference type="EMBL" id="GBRH01194527">
    <property type="protein sequence ID" value="JAE03369.1"/>
    <property type="molecule type" value="Transcribed_RNA"/>
</dbReference>
<name>A0A0A9EWL0_ARUDO</name>
<organism evidence="2">
    <name type="scientific">Arundo donax</name>
    <name type="common">Giant reed</name>
    <name type="synonym">Donax arundinaceus</name>
    <dbReference type="NCBI Taxonomy" id="35708"/>
    <lineage>
        <taxon>Eukaryota</taxon>
        <taxon>Viridiplantae</taxon>
        <taxon>Streptophyta</taxon>
        <taxon>Embryophyta</taxon>
        <taxon>Tracheophyta</taxon>
        <taxon>Spermatophyta</taxon>
        <taxon>Magnoliopsida</taxon>
        <taxon>Liliopsida</taxon>
        <taxon>Poales</taxon>
        <taxon>Poaceae</taxon>
        <taxon>PACMAD clade</taxon>
        <taxon>Arundinoideae</taxon>
        <taxon>Arundineae</taxon>
        <taxon>Arundo</taxon>
    </lineage>
</organism>
<accession>A0A0A9EWL0</accession>
<evidence type="ECO:0000256" key="1">
    <source>
        <dbReference type="SAM" id="MobiDB-lite"/>
    </source>
</evidence>
<reference evidence="2" key="2">
    <citation type="journal article" date="2015" name="Data Brief">
        <title>Shoot transcriptome of the giant reed, Arundo donax.</title>
        <authorList>
            <person name="Barrero R.A."/>
            <person name="Guerrero F.D."/>
            <person name="Moolhuijzen P."/>
            <person name="Goolsby J.A."/>
            <person name="Tidwell J."/>
            <person name="Bellgard S.E."/>
            <person name="Bellgard M.I."/>
        </authorList>
    </citation>
    <scope>NUCLEOTIDE SEQUENCE</scope>
    <source>
        <tissue evidence="2">Shoot tissue taken approximately 20 cm above the soil surface</tissue>
    </source>
</reference>
<proteinExistence type="predicted"/>